<keyword evidence="8 10" id="KW-0238">DNA-binding</keyword>
<dbReference type="GO" id="GO:0009338">
    <property type="term" value="C:exodeoxyribonuclease V complex"/>
    <property type="evidence" value="ECO:0007669"/>
    <property type="project" value="InterPro"/>
</dbReference>
<dbReference type="NCBIfam" id="TIGR01450">
    <property type="entry name" value="recC"/>
    <property type="match status" value="1"/>
</dbReference>
<dbReference type="HOGENOM" id="CLU_007513_0_0_6"/>
<evidence type="ECO:0000256" key="4">
    <source>
        <dbReference type="ARBA" id="ARBA00022801"/>
    </source>
</evidence>
<evidence type="ECO:0000256" key="10">
    <source>
        <dbReference type="HAMAP-Rule" id="MF_01486"/>
    </source>
</evidence>
<evidence type="ECO:0000256" key="3">
    <source>
        <dbReference type="ARBA" id="ARBA00022763"/>
    </source>
</evidence>
<dbReference type="Gene3D" id="1.10.10.160">
    <property type="match status" value="1"/>
</dbReference>
<evidence type="ECO:0000313" key="13">
    <source>
        <dbReference type="Proteomes" id="UP000026923"/>
    </source>
</evidence>
<dbReference type="HAMAP" id="MF_01486">
    <property type="entry name" value="RecC"/>
    <property type="match status" value="1"/>
</dbReference>
<organism evidence="12 13">
    <name type="scientific">Stutzerimonas stutzeri KOS6</name>
    <dbReference type="NCBI Taxonomy" id="1218352"/>
    <lineage>
        <taxon>Bacteria</taxon>
        <taxon>Pseudomonadati</taxon>
        <taxon>Pseudomonadota</taxon>
        <taxon>Gammaproteobacteria</taxon>
        <taxon>Pseudomonadales</taxon>
        <taxon>Pseudomonadaceae</taxon>
        <taxon>Stutzerimonas</taxon>
    </lineage>
</organism>
<evidence type="ECO:0000259" key="11">
    <source>
        <dbReference type="Pfam" id="PF17946"/>
    </source>
</evidence>
<gene>
    <name evidence="10" type="primary">recC</name>
    <name evidence="12" type="ORF">B597_009660</name>
</gene>
<dbReference type="GO" id="GO:0000724">
    <property type="term" value="P:double-strand break repair via homologous recombination"/>
    <property type="evidence" value="ECO:0007669"/>
    <property type="project" value="UniProtKB-UniRule"/>
</dbReference>
<evidence type="ECO:0000256" key="8">
    <source>
        <dbReference type="ARBA" id="ARBA00023125"/>
    </source>
</evidence>
<dbReference type="GO" id="GO:0008854">
    <property type="term" value="F:exodeoxyribonuclease V activity"/>
    <property type="evidence" value="ECO:0007669"/>
    <property type="project" value="InterPro"/>
</dbReference>
<evidence type="ECO:0000256" key="5">
    <source>
        <dbReference type="ARBA" id="ARBA00022806"/>
    </source>
</evidence>
<dbReference type="InterPro" id="IPR006697">
    <property type="entry name" value="RecC"/>
</dbReference>
<dbReference type="InterPro" id="IPR041500">
    <property type="entry name" value="RecC_C"/>
</dbReference>
<dbReference type="AlphaFoldDB" id="A0A061JS45"/>
<dbReference type="PIRSF" id="PIRSF000980">
    <property type="entry name" value="RecC"/>
    <property type="match status" value="1"/>
</dbReference>
<comment type="function">
    <text evidence="10">A helicase/nuclease that prepares dsDNA breaks (DSB) for recombinational DNA repair. Binds to DSBs and unwinds DNA via a highly rapid and processive ATP-dependent bidirectional helicase activity. Unwinds dsDNA until it encounters a Chi (crossover hotspot instigator) sequence from the 3' direction. Cuts ssDNA a few nucleotides 3' to the Chi site. The properties and activities of the enzyme are changed at Chi. The Chi-altered holoenzyme produces a long 3'-ssDNA overhang and facilitates RecA-binding to the ssDNA for homologous DNA recombination and repair. Holoenzyme degrades any linearized DNA that is unable to undergo homologous recombination. In the holoenzyme this subunit recognizes the wild-type Chi sequence, and when added to isolated RecB increases its ATP-dependent helicase processivity.</text>
</comment>
<keyword evidence="9 10" id="KW-0234">DNA repair</keyword>
<dbReference type="Gene3D" id="3.40.50.10930">
    <property type="match status" value="1"/>
</dbReference>
<keyword evidence="2 10" id="KW-0547">Nucleotide-binding</keyword>
<evidence type="ECO:0000256" key="6">
    <source>
        <dbReference type="ARBA" id="ARBA00022839"/>
    </source>
</evidence>
<accession>A0A061JS45</accession>
<dbReference type="Proteomes" id="UP000026923">
    <property type="component" value="Unassembled WGS sequence"/>
</dbReference>
<dbReference type="Gene3D" id="3.40.50.300">
    <property type="entry name" value="P-loop containing nucleotide triphosphate hydrolases"/>
    <property type="match status" value="2"/>
</dbReference>
<dbReference type="Pfam" id="PF04257">
    <property type="entry name" value="Exonuc_V_gamma"/>
    <property type="match status" value="1"/>
</dbReference>
<dbReference type="GO" id="GO:0005524">
    <property type="term" value="F:ATP binding"/>
    <property type="evidence" value="ECO:0007669"/>
    <property type="project" value="UniProtKB-UniRule"/>
</dbReference>
<dbReference type="SUPFAM" id="SSF52980">
    <property type="entry name" value="Restriction endonuclease-like"/>
    <property type="match status" value="1"/>
</dbReference>
<feature type="domain" description="RecC C-terminal" evidence="11">
    <location>
        <begin position="802"/>
        <end position="1021"/>
    </location>
</feature>
<evidence type="ECO:0000256" key="9">
    <source>
        <dbReference type="ARBA" id="ARBA00023204"/>
    </source>
</evidence>
<evidence type="ECO:0000256" key="2">
    <source>
        <dbReference type="ARBA" id="ARBA00022741"/>
    </source>
</evidence>
<dbReference type="PANTHER" id="PTHR30591:SF1">
    <property type="entry name" value="RECBCD ENZYME SUBUNIT RECC"/>
    <property type="match status" value="1"/>
</dbReference>
<keyword evidence="5 10" id="KW-0347">Helicase</keyword>
<proteinExistence type="inferred from homology"/>
<dbReference type="GO" id="GO:0003677">
    <property type="term" value="F:DNA binding"/>
    <property type="evidence" value="ECO:0007669"/>
    <property type="project" value="UniProtKB-UniRule"/>
</dbReference>
<evidence type="ECO:0000313" key="12">
    <source>
        <dbReference type="EMBL" id="EWC41428.1"/>
    </source>
</evidence>
<comment type="caution">
    <text evidence="12">The sequence shown here is derived from an EMBL/GenBank/DDBJ whole genome shotgun (WGS) entry which is preliminary data.</text>
</comment>
<keyword evidence="4 10" id="KW-0378">Hydrolase</keyword>
<dbReference type="RefSeq" id="WP_003295259.1">
    <property type="nucleotide sequence ID" value="NZ_KK020676.1"/>
</dbReference>
<protein>
    <recommendedName>
        <fullName evidence="10">RecBCD enzyme subunit RecC</fullName>
    </recommendedName>
    <alternativeName>
        <fullName evidence="10">Exonuclease V subunit RecC</fullName>
        <shortName evidence="10">ExoV subunit RecC</shortName>
    </alternativeName>
    <alternativeName>
        <fullName evidence="10">Helicase/nuclease RecBCD subunit RecC</fullName>
    </alternativeName>
</protein>
<keyword evidence="1 10" id="KW-0540">Nuclease</keyword>
<dbReference type="Pfam" id="PF17946">
    <property type="entry name" value="RecC_C"/>
    <property type="match status" value="1"/>
</dbReference>
<dbReference type="InterPro" id="IPR013986">
    <property type="entry name" value="DExx_box_DNA_helicase_dom_sf"/>
</dbReference>
<dbReference type="EMBL" id="AMCZ02000010">
    <property type="protein sequence ID" value="EWC41428.1"/>
    <property type="molecule type" value="Genomic_DNA"/>
</dbReference>
<comment type="similarity">
    <text evidence="10">Belongs to the RecC family.</text>
</comment>
<dbReference type="SUPFAM" id="SSF52540">
    <property type="entry name" value="P-loop containing nucleoside triphosphate hydrolases"/>
    <property type="match status" value="2"/>
</dbReference>
<keyword evidence="6 10" id="KW-0269">Exonuclease</keyword>
<dbReference type="InterPro" id="IPR027417">
    <property type="entry name" value="P-loop_NTPase"/>
</dbReference>
<sequence length="1097" mass="121251">MLSLYHAPDLETLGELATTLLAQPLADPFAPALVVVPSQGMGRWLTLELARKQGIAMQLEIQLPARFVWDLSRTVLGSLPEQSAFSPDTLTWRLYGWLCEPSNLELAPRLAQYLDGGDERRRLSLAAKIADTFDQYLLYRDDWLAAWERGEALDLGPDEPWQMLLWGELTKDGHPHRARLLGDLLQRLYRDEPLSGLPERLLVFGISSLPPHHLRVLDGLARHIDVVVCALNPSREAWGEIRDIRELARQSASVATANAAPEASGPDEWYLDVGHPLLASLGKQGRDFFDALFGLGGQEIGLYSEDQDLRDDSLLHALQHDILRLRTRLPDERMALAEDDRSLEVHIAHSPLREVEILHDQLLARFAADPALSPDQVVVLTPDIERYAPFIEAVFAVREGVPRIPYSLADRSLRAEVPLIEAFLQLLLLAQSRFAAEEVLAWLEQPAIARRAGIEAEDLPLLRDWLRDAGVRWGRDGTQRAALGLPDESAFTWRQGLDRLLLGFAAPPQLAGAAAPLLGEHWPLDALEGARAQLLGRLVAFVEQLGSLADQLARPRPLAQWADDLQGLIDSLFDEREAGDTLLLLSQACASLREQAQAADLARPIELELVHQQFSASLQQGGGASGFLTGAVTFCTMVPMRSLPFRLVCLLGLDDGAFPRRNPPAGFDLIARHPRRGDRARRLDDRYLLLETLLSAREALYLSYVGRDPRDNAELPPSVLLSEVLEAVDLTAVPSTEGGKASQLIVVAHPLQPFAAGNFAGPPCAGFSAPWFRAARRLAAAPEQAPAPFASLLAEPDEAWLTLEPSQLLQCFRHPPRFLLEQRLGLRLAEAEQALASDEPFELEMPAWNGLRRLSLQALEHGWSDEDERRMACAAGWLPPGELGQALWGKLRGPVRAFAPRLFELRPEAVPEPLPIDISLAGVRIHGWLDGVTPSGLFGWKLGRLGEWDLAPFWLRHLLLNLSATAGIERNSLMLSPAGDWQLGPLANAAQLLEPWLAAYRSAIREPLPLLPRSSHAFARGYRNPSRGSEPLASARKRAREAWLGAEFSPIAAECEDPWNALAFRDRDPLDERFEALAEQLIGPALDALAPDEEQDA</sequence>
<dbReference type="eggNOG" id="COG1330">
    <property type="taxonomic scope" value="Bacteria"/>
</dbReference>
<name>A0A061JS45_STUST</name>
<reference evidence="12 13" key="1">
    <citation type="journal article" date="2013" name="Genome Announc.">
        <title>Draft Genome of the Nitrogen-Fixing Bacterium Pseudomonas stutzeri Strain KOS6 Isolated from Industrial Hydrocarbon Sludge.</title>
        <authorList>
            <person name="Grigoryeva T.V."/>
            <person name="Laikov A.V."/>
            <person name="Naumova R.P."/>
            <person name="Manolov A.I."/>
            <person name="Larin A.K."/>
            <person name="Karpova I.Y."/>
            <person name="Semashko T.A."/>
            <person name="Alexeev D.G."/>
            <person name="Kostryukova E.S."/>
            <person name="Muller R."/>
            <person name="Govorun V.M."/>
        </authorList>
    </citation>
    <scope>NUCLEOTIDE SEQUENCE [LARGE SCALE GENOMIC DNA]</scope>
    <source>
        <strain evidence="12 13">KOS6</strain>
    </source>
</reference>
<comment type="subunit">
    <text evidence="10">Heterotrimer of RecB, RecC and RecD. All subunits contribute to DNA-binding.</text>
</comment>
<evidence type="ECO:0000256" key="7">
    <source>
        <dbReference type="ARBA" id="ARBA00022840"/>
    </source>
</evidence>
<dbReference type="InterPro" id="IPR011335">
    <property type="entry name" value="Restrct_endonuc-II-like"/>
</dbReference>
<dbReference type="GO" id="GO:0003678">
    <property type="term" value="F:DNA helicase activity"/>
    <property type="evidence" value="ECO:0007669"/>
    <property type="project" value="UniProtKB-UniRule"/>
</dbReference>
<comment type="miscellaneous">
    <text evidence="10">In the RecBCD complex, RecB has a slow 3'-5' helicase, an exonuclease activity and loads RecA onto ssDNA, RecD has a fast 5'-3' helicase activity, while RecC stimulates the ATPase and processivity of the RecB helicase and contributes to recognition of the Chi site.</text>
</comment>
<dbReference type="PANTHER" id="PTHR30591">
    <property type="entry name" value="RECBCD ENZYME SUBUNIT RECC"/>
    <property type="match status" value="1"/>
</dbReference>
<keyword evidence="3 10" id="KW-0227">DNA damage</keyword>
<evidence type="ECO:0000256" key="1">
    <source>
        <dbReference type="ARBA" id="ARBA00022722"/>
    </source>
</evidence>
<dbReference type="OrthoDB" id="9762834at2"/>
<keyword evidence="7 10" id="KW-0067">ATP-binding</keyword>